<dbReference type="STRING" id="240427.AYR62_12920"/>
<dbReference type="OrthoDB" id="9803578at2"/>
<reference evidence="1 2" key="1">
    <citation type="submission" date="2016-03" db="EMBL/GenBank/DDBJ databases">
        <title>Pediococcus and Lactobacillus from brewery environment - whole genome sequencing and assembly.</title>
        <authorList>
            <person name="Behr J."/>
            <person name="Geissler A.J."/>
            <person name="Vogel R.F."/>
        </authorList>
    </citation>
    <scope>NUCLEOTIDE SEQUENCE [LARGE SCALE GENOMIC DNA]</scope>
    <source>
        <strain evidence="1 2">TMW 1.1995</strain>
    </source>
</reference>
<dbReference type="PANTHER" id="PTHR48098:SF1">
    <property type="entry name" value="DIACYLGLYCEROL ACYLTRANSFERASE_MYCOLYLTRANSFERASE AG85A"/>
    <property type="match status" value="1"/>
</dbReference>
<dbReference type="InterPro" id="IPR000801">
    <property type="entry name" value="Esterase-like"/>
</dbReference>
<dbReference type="InterPro" id="IPR029058">
    <property type="entry name" value="AB_hydrolase_fold"/>
</dbReference>
<evidence type="ECO:0008006" key="3">
    <source>
        <dbReference type="Google" id="ProtNLM"/>
    </source>
</evidence>
<dbReference type="SUPFAM" id="SSF53474">
    <property type="entry name" value="alpha/beta-Hydrolases"/>
    <property type="match status" value="1"/>
</dbReference>
<dbReference type="AlphaFoldDB" id="A0A1B2IWI3"/>
<dbReference type="RefSeq" id="WP_065901811.1">
    <property type="nucleotide sequence ID" value="NZ_CP014912.1"/>
</dbReference>
<dbReference type="PANTHER" id="PTHR48098">
    <property type="entry name" value="ENTEROCHELIN ESTERASE-RELATED"/>
    <property type="match status" value="1"/>
</dbReference>
<dbReference type="Gene3D" id="3.40.50.1820">
    <property type="entry name" value="alpha/beta hydrolase"/>
    <property type="match status" value="1"/>
</dbReference>
<keyword evidence="2" id="KW-1185">Reference proteome</keyword>
<sequence>MSKRVITAMLILLICLVAGSAGIIRLIAKPVAQKQPVSGTSRRAQAHQVVLKPHHASKIPTTPSSVTSHVIYSKALQQNWHYRVYLPKNYARLKTDGQHFASIYMLHGLYGDETNLTTQAHSKQVLDQLVNSQHLPVVVIFPDGSNSFYLDTETQKMASAIMTELIPKMTTTYQLAGAKHRAVGGISMGGYGAANLTFRHPNAFHTAALISPTVWQQVPQTVQANTQISAFKHNGAFSQALYDQNQPTRYLGTYLKKGRQPAAFYIESTSQDTTVPIAAVNQFTNALKRQHIPVTYQIDHFGNHNWTYWNHALPLAYRFIFQHLKN</sequence>
<accession>A0A1B2IWI3</accession>
<dbReference type="Proteomes" id="UP000093267">
    <property type="component" value="Chromosome"/>
</dbReference>
<gene>
    <name evidence="1" type="ORF">AYR63_04140</name>
</gene>
<organism evidence="1 2">
    <name type="scientific">Secundilactobacillus paracollinoides</name>
    <dbReference type="NCBI Taxonomy" id="240427"/>
    <lineage>
        <taxon>Bacteria</taxon>
        <taxon>Bacillati</taxon>
        <taxon>Bacillota</taxon>
        <taxon>Bacilli</taxon>
        <taxon>Lactobacillales</taxon>
        <taxon>Lactobacillaceae</taxon>
        <taxon>Secundilactobacillus</taxon>
    </lineage>
</organism>
<evidence type="ECO:0000313" key="1">
    <source>
        <dbReference type="EMBL" id="ANZ66403.1"/>
    </source>
</evidence>
<evidence type="ECO:0000313" key="2">
    <source>
        <dbReference type="Proteomes" id="UP000093267"/>
    </source>
</evidence>
<dbReference type="EMBL" id="CP014924">
    <property type="protein sequence ID" value="ANZ66403.1"/>
    <property type="molecule type" value="Genomic_DNA"/>
</dbReference>
<proteinExistence type="predicted"/>
<dbReference type="Pfam" id="PF00756">
    <property type="entry name" value="Esterase"/>
    <property type="match status" value="1"/>
</dbReference>
<name>A0A1B2IWI3_9LACO</name>
<dbReference type="InterPro" id="IPR050583">
    <property type="entry name" value="Mycobacterial_A85_antigen"/>
</dbReference>
<protein>
    <recommendedName>
        <fullName evidence="3">Esterase</fullName>
    </recommendedName>
</protein>